<keyword evidence="7 13" id="KW-0418">Kinase</keyword>
<keyword evidence="6 10" id="KW-0812">Transmembrane</keyword>
<evidence type="ECO:0000256" key="9">
    <source>
        <dbReference type="ARBA" id="ARBA00023012"/>
    </source>
</evidence>
<keyword evidence="8 10" id="KW-1133">Transmembrane helix</keyword>
<dbReference type="PANTHER" id="PTHR45436:SF5">
    <property type="entry name" value="SENSOR HISTIDINE KINASE TRCS"/>
    <property type="match status" value="1"/>
</dbReference>
<dbReference type="InterPro" id="IPR036890">
    <property type="entry name" value="HATPase_C_sf"/>
</dbReference>
<dbReference type="InterPro" id="IPR005467">
    <property type="entry name" value="His_kinase_dom"/>
</dbReference>
<dbReference type="InterPro" id="IPR003661">
    <property type="entry name" value="HisK_dim/P_dom"/>
</dbReference>
<evidence type="ECO:0000256" key="2">
    <source>
        <dbReference type="ARBA" id="ARBA00004236"/>
    </source>
</evidence>
<reference evidence="13" key="2">
    <citation type="submission" date="2022-05" db="EMBL/GenBank/DDBJ databases">
        <authorList>
            <person name="Kim J.-S."/>
            <person name="Lee K."/>
            <person name="Suh M."/>
            <person name="Eom M."/>
            <person name="Kim J.-S."/>
            <person name="Kim D.-S."/>
            <person name="Ko S.-H."/>
            <person name="Shin Y."/>
            <person name="Lee J.-S."/>
        </authorList>
    </citation>
    <scope>NUCLEOTIDE SEQUENCE</scope>
    <source>
        <strain evidence="13">N237</strain>
    </source>
</reference>
<evidence type="ECO:0000313" key="13">
    <source>
        <dbReference type="EMBL" id="UQX87011.1"/>
    </source>
</evidence>
<dbReference type="CDD" id="cd00082">
    <property type="entry name" value="HisKA"/>
    <property type="match status" value="1"/>
</dbReference>
<dbReference type="SMART" id="SM00388">
    <property type="entry name" value="HisKA"/>
    <property type="match status" value="1"/>
</dbReference>
<evidence type="ECO:0000256" key="1">
    <source>
        <dbReference type="ARBA" id="ARBA00000085"/>
    </source>
</evidence>
<dbReference type="InterPro" id="IPR050428">
    <property type="entry name" value="TCS_sensor_his_kinase"/>
</dbReference>
<evidence type="ECO:0000313" key="14">
    <source>
        <dbReference type="Proteomes" id="UP001056336"/>
    </source>
</evidence>
<accession>A0ABY4QTF9</accession>
<dbReference type="GO" id="GO:0016301">
    <property type="term" value="F:kinase activity"/>
    <property type="evidence" value="ECO:0007669"/>
    <property type="project" value="UniProtKB-KW"/>
</dbReference>
<reference evidence="13" key="1">
    <citation type="journal article" date="2018" name="Int. J. Syst. Evol. Microbiol.">
        <title>Jatrophihabitans telluris sp. nov., isolated from sediment soil of lava forest wetlands and the emended description of the genus Jatrophihabitans.</title>
        <authorList>
            <person name="Lee K.C."/>
            <person name="Suh M.K."/>
            <person name="Eom M.K."/>
            <person name="Kim K.K."/>
            <person name="Kim J.S."/>
            <person name="Kim D.S."/>
            <person name="Ko S.H."/>
            <person name="Shin Y.K."/>
            <person name="Lee J.S."/>
        </authorList>
    </citation>
    <scope>NUCLEOTIDE SEQUENCE</scope>
    <source>
        <strain evidence="13">N237</strain>
    </source>
</reference>
<dbReference type="EMBL" id="CP097332">
    <property type="protein sequence ID" value="UQX87011.1"/>
    <property type="molecule type" value="Genomic_DNA"/>
</dbReference>
<gene>
    <name evidence="13" type="ORF">M6D93_11910</name>
</gene>
<keyword evidence="9" id="KW-0902">Two-component regulatory system</keyword>
<dbReference type="Gene3D" id="3.30.565.10">
    <property type="entry name" value="Histidine kinase-like ATPase, C-terminal domain"/>
    <property type="match status" value="1"/>
</dbReference>
<dbReference type="InterPro" id="IPR003660">
    <property type="entry name" value="HAMP_dom"/>
</dbReference>
<dbReference type="Pfam" id="PF00672">
    <property type="entry name" value="HAMP"/>
    <property type="match status" value="1"/>
</dbReference>
<dbReference type="Gene3D" id="1.10.287.130">
    <property type="match status" value="1"/>
</dbReference>
<dbReference type="Proteomes" id="UP001056336">
    <property type="component" value="Chromosome"/>
</dbReference>
<feature type="domain" description="HAMP" evidence="12">
    <location>
        <begin position="168"/>
        <end position="220"/>
    </location>
</feature>
<evidence type="ECO:0000256" key="4">
    <source>
        <dbReference type="ARBA" id="ARBA00022553"/>
    </source>
</evidence>
<evidence type="ECO:0000256" key="10">
    <source>
        <dbReference type="SAM" id="Phobius"/>
    </source>
</evidence>
<dbReference type="PANTHER" id="PTHR45436">
    <property type="entry name" value="SENSOR HISTIDINE KINASE YKOH"/>
    <property type="match status" value="1"/>
</dbReference>
<proteinExistence type="predicted"/>
<organism evidence="13 14">
    <name type="scientific">Jatrophihabitans telluris</name>
    <dbReference type="NCBI Taxonomy" id="2038343"/>
    <lineage>
        <taxon>Bacteria</taxon>
        <taxon>Bacillati</taxon>
        <taxon>Actinomycetota</taxon>
        <taxon>Actinomycetes</taxon>
        <taxon>Jatrophihabitantales</taxon>
        <taxon>Jatrophihabitantaceae</taxon>
        <taxon>Jatrophihabitans</taxon>
    </lineage>
</organism>
<feature type="domain" description="Histidine kinase" evidence="11">
    <location>
        <begin position="228"/>
        <end position="424"/>
    </location>
</feature>
<keyword evidence="14" id="KW-1185">Reference proteome</keyword>
<dbReference type="EC" id="2.7.13.3" evidence="3"/>
<evidence type="ECO:0000256" key="6">
    <source>
        <dbReference type="ARBA" id="ARBA00022692"/>
    </source>
</evidence>
<keyword evidence="5" id="KW-0808">Transferase</keyword>
<dbReference type="SMART" id="SM00304">
    <property type="entry name" value="HAMP"/>
    <property type="match status" value="1"/>
</dbReference>
<evidence type="ECO:0000256" key="5">
    <source>
        <dbReference type="ARBA" id="ARBA00022679"/>
    </source>
</evidence>
<evidence type="ECO:0000256" key="7">
    <source>
        <dbReference type="ARBA" id="ARBA00022777"/>
    </source>
</evidence>
<evidence type="ECO:0000259" key="11">
    <source>
        <dbReference type="PROSITE" id="PS50109"/>
    </source>
</evidence>
<dbReference type="SUPFAM" id="SSF55874">
    <property type="entry name" value="ATPase domain of HSP90 chaperone/DNA topoisomerase II/histidine kinase"/>
    <property type="match status" value="1"/>
</dbReference>
<dbReference type="InterPro" id="IPR036097">
    <property type="entry name" value="HisK_dim/P_sf"/>
</dbReference>
<dbReference type="SUPFAM" id="SSF47384">
    <property type="entry name" value="Homodimeric domain of signal transducing histidine kinase"/>
    <property type="match status" value="1"/>
</dbReference>
<dbReference type="PROSITE" id="PS50885">
    <property type="entry name" value="HAMP"/>
    <property type="match status" value="1"/>
</dbReference>
<keyword evidence="4" id="KW-0597">Phosphoprotein</keyword>
<evidence type="ECO:0000259" key="12">
    <source>
        <dbReference type="PROSITE" id="PS50885"/>
    </source>
</evidence>
<dbReference type="Pfam" id="PF00512">
    <property type="entry name" value="HisKA"/>
    <property type="match status" value="1"/>
</dbReference>
<comment type="catalytic activity">
    <reaction evidence="1">
        <text>ATP + protein L-histidine = ADP + protein N-phospho-L-histidine.</text>
        <dbReference type="EC" id="2.7.13.3"/>
    </reaction>
</comment>
<dbReference type="PROSITE" id="PS50109">
    <property type="entry name" value="HIS_KIN"/>
    <property type="match status" value="1"/>
</dbReference>
<sequence length="439" mass="45880">MRRRIVSLTVLSSLLCILLFAVPLALGASYYFRARERSDLQRIAYAVASAAADNVTSGARLAQLERPIGGVRVGLYGPDGRFISGVNEPRGAAAVRGALAGTAQQNTVGDEIVISVPVIDQDTVTGAVLATRSVSATRWQIGLSWVALVVLAALGLAAAGILARRQASRLARPLEQLSLAAERVGEGDFTAQAVPVGIAEIDSVNQSMERAAARLRMLLARERALAGDASHQLRTPLTGLRLVLERAAATPHDNAAAIAEAQHIIERLELTVTDMLHLVRGAPRPDEPLSIPDLVAHVEQRWQSTFAGPGRTLSVRVEGDLPPAFLRPDAARQILNVLIDNAGVHGQGTASVVVRDALGSLAIDVSQDGPPLTVAAQSLFAERVGAGSRIGLPLARAIAETAAARLIVTATDPPTFTLLIPPRPDGAPVPSAPVVGATG</sequence>
<feature type="transmembrane region" description="Helical" evidence="10">
    <location>
        <begin position="142"/>
        <end position="163"/>
    </location>
</feature>
<protein>
    <recommendedName>
        <fullName evidence="3">histidine kinase</fullName>
        <ecNumber evidence="3">2.7.13.3</ecNumber>
    </recommendedName>
</protein>
<comment type="subcellular location">
    <subcellularLocation>
        <location evidence="2">Cell membrane</location>
    </subcellularLocation>
</comment>
<evidence type="ECO:0000256" key="8">
    <source>
        <dbReference type="ARBA" id="ARBA00022989"/>
    </source>
</evidence>
<dbReference type="CDD" id="cd06225">
    <property type="entry name" value="HAMP"/>
    <property type="match status" value="1"/>
</dbReference>
<name>A0ABY4QTF9_9ACTN</name>
<keyword evidence="10" id="KW-0472">Membrane</keyword>
<dbReference type="RefSeq" id="WP_249769437.1">
    <property type="nucleotide sequence ID" value="NZ_CP097332.1"/>
</dbReference>
<evidence type="ECO:0000256" key="3">
    <source>
        <dbReference type="ARBA" id="ARBA00012438"/>
    </source>
</evidence>